<dbReference type="Pfam" id="PF04828">
    <property type="entry name" value="GFA"/>
    <property type="match status" value="1"/>
</dbReference>
<dbReference type="RefSeq" id="WP_377365336.1">
    <property type="nucleotide sequence ID" value="NZ_JBHTMN010000004.1"/>
</dbReference>
<dbReference type="Proteomes" id="UP001597059">
    <property type="component" value="Unassembled WGS sequence"/>
</dbReference>
<keyword evidence="7" id="KW-1185">Reference proteome</keyword>
<evidence type="ECO:0000313" key="6">
    <source>
        <dbReference type="EMBL" id="MFD1382389.1"/>
    </source>
</evidence>
<evidence type="ECO:0000256" key="4">
    <source>
        <dbReference type="ARBA" id="ARBA00023239"/>
    </source>
</evidence>
<evidence type="ECO:0000259" key="5">
    <source>
        <dbReference type="PROSITE" id="PS51891"/>
    </source>
</evidence>
<dbReference type="EMBL" id="JBHTMN010000004">
    <property type="protein sequence ID" value="MFD1382389.1"/>
    <property type="molecule type" value="Genomic_DNA"/>
</dbReference>
<dbReference type="PANTHER" id="PTHR33337:SF40">
    <property type="entry name" value="CENP-V_GFA DOMAIN-CONTAINING PROTEIN-RELATED"/>
    <property type="match status" value="1"/>
</dbReference>
<evidence type="ECO:0000256" key="2">
    <source>
        <dbReference type="ARBA" id="ARBA00022723"/>
    </source>
</evidence>
<comment type="caution">
    <text evidence="6">The sequence shown here is derived from an EMBL/GenBank/DDBJ whole genome shotgun (WGS) entry which is preliminary data.</text>
</comment>
<evidence type="ECO:0000313" key="7">
    <source>
        <dbReference type="Proteomes" id="UP001597059"/>
    </source>
</evidence>
<proteinExistence type="inferred from homology"/>
<evidence type="ECO:0000256" key="1">
    <source>
        <dbReference type="ARBA" id="ARBA00005495"/>
    </source>
</evidence>
<dbReference type="PANTHER" id="PTHR33337">
    <property type="entry name" value="GFA DOMAIN-CONTAINING PROTEIN"/>
    <property type="match status" value="1"/>
</dbReference>
<feature type="domain" description="CENP-V/GFA" evidence="5">
    <location>
        <begin position="6"/>
        <end position="124"/>
    </location>
</feature>
<keyword evidence="2" id="KW-0479">Metal-binding</keyword>
<dbReference type="InterPro" id="IPR011057">
    <property type="entry name" value="Mss4-like_sf"/>
</dbReference>
<reference evidence="7" key="1">
    <citation type="journal article" date="2019" name="Int. J. Syst. Evol. Microbiol.">
        <title>The Global Catalogue of Microorganisms (GCM) 10K type strain sequencing project: providing services to taxonomists for standard genome sequencing and annotation.</title>
        <authorList>
            <consortium name="The Broad Institute Genomics Platform"/>
            <consortium name="The Broad Institute Genome Sequencing Center for Infectious Disease"/>
            <person name="Wu L."/>
            <person name="Ma J."/>
        </authorList>
    </citation>
    <scope>NUCLEOTIDE SEQUENCE [LARGE SCALE GENOMIC DNA]</scope>
    <source>
        <strain evidence="7">JCM 30774</strain>
    </source>
</reference>
<accession>A0ABW4AWR8</accession>
<evidence type="ECO:0000256" key="3">
    <source>
        <dbReference type="ARBA" id="ARBA00022833"/>
    </source>
</evidence>
<dbReference type="InterPro" id="IPR006913">
    <property type="entry name" value="CENP-V/GFA"/>
</dbReference>
<organism evidence="6 7">
    <name type="scientific">Rhodanobacter aciditrophus</name>
    <dbReference type="NCBI Taxonomy" id="1623218"/>
    <lineage>
        <taxon>Bacteria</taxon>
        <taxon>Pseudomonadati</taxon>
        <taxon>Pseudomonadota</taxon>
        <taxon>Gammaproteobacteria</taxon>
        <taxon>Lysobacterales</taxon>
        <taxon>Rhodanobacteraceae</taxon>
        <taxon>Rhodanobacter</taxon>
    </lineage>
</organism>
<gene>
    <name evidence="6" type="ORF">ACFQ45_03375</name>
</gene>
<keyword evidence="3" id="KW-0862">Zinc</keyword>
<keyword evidence="4" id="KW-0456">Lyase</keyword>
<comment type="similarity">
    <text evidence="1">Belongs to the Gfa family.</text>
</comment>
<dbReference type="SUPFAM" id="SSF51316">
    <property type="entry name" value="Mss4-like"/>
    <property type="match status" value="1"/>
</dbReference>
<dbReference type="Gene3D" id="3.90.1590.10">
    <property type="entry name" value="glutathione-dependent formaldehyde- activating enzyme (gfa)"/>
    <property type="match status" value="1"/>
</dbReference>
<protein>
    <submittedName>
        <fullName evidence="6">GFA family protein</fullName>
    </submittedName>
</protein>
<name>A0ABW4AWR8_9GAMM</name>
<dbReference type="PROSITE" id="PS51891">
    <property type="entry name" value="CENP_V_GFA"/>
    <property type="match status" value="1"/>
</dbReference>
<sequence length="137" mass="15042">MANYPISGACQCGKVTYELLAPPKLVVACHCKECQKLSTSAFSITAMVDLADLKISGDLSEWSRMADSGNRSAAKFCSTCGNRIYHFDPANPTAIKLKPSNLTDTSIIQPVAHIWVSEKQEWYQIPEGVKTFDKQPS</sequence>